<feature type="transmembrane region" description="Helical" evidence="1">
    <location>
        <begin position="54"/>
        <end position="79"/>
    </location>
</feature>
<feature type="transmembrane region" description="Helical" evidence="1">
    <location>
        <begin position="118"/>
        <end position="141"/>
    </location>
</feature>
<reference evidence="3 4" key="1">
    <citation type="submission" date="2015-07" db="EMBL/GenBank/DDBJ databases">
        <authorList>
            <person name="Ju K.-S."/>
            <person name="Doroghazi J.R."/>
            <person name="Metcalf W.W."/>
        </authorList>
    </citation>
    <scope>NUCLEOTIDE SEQUENCE [LARGE SCALE GENOMIC DNA]</scope>
    <source>
        <strain evidence="3 4">NRRL B-3589</strain>
    </source>
</reference>
<keyword evidence="1" id="KW-0812">Transmembrane</keyword>
<feature type="non-terminal residue" evidence="3">
    <location>
        <position position="1"/>
    </location>
</feature>
<evidence type="ECO:0000313" key="3">
    <source>
        <dbReference type="EMBL" id="KOG57504.1"/>
    </source>
</evidence>
<protein>
    <submittedName>
        <fullName evidence="3">Secretion protein snm4</fullName>
    </submittedName>
</protein>
<feature type="transmembrane region" description="Helical" evidence="1">
    <location>
        <begin position="153"/>
        <end position="176"/>
    </location>
</feature>
<evidence type="ECO:0000256" key="1">
    <source>
        <dbReference type="SAM" id="Phobius"/>
    </source>
</evidence>
<name>A0ABR5IT36_9ACTN</name>
<dbReference type="EMBL" id="LGUT01004188">
    <property type="protein sequence ID" value="KOG57504.1"/>
    <property type="molecule type" value="Genomic_DNA"/>
</dbReference>
<keyword evidence="4" id="KW-1185">Reference proteome</keyword>
<sequence>ALPRLALTAAGLTDLDDHRSGGASVSRHEVGTALAATHRDLCPATLVAAASATAAGLLTVTAATWWTVALTSVLAVVLLARSRAFPLVTEVVALLAAAGVLLVRLTALWIGHTDGPPYAPLAALAVVAVLPLAALPVRAPLPPRSRLRRLTDLAETVGVIALFPLAVGALGGYALLLHAL</sequence>
<accession>A0ABR5IT36</accession>
<dbReference type="Pfam" id="PF19053">
    <property type="entry name" value="EccD"/>
    <property type="match status" value="1"/>
</dbReference>
<feature type="domain" description="EccD-like transmembrane" evidence="2">
    <location>
        <begin position="5"/>
        <end position="176"/>
    </location>
</feature>
<feature type="transmembrane region" description="Helical" evidence="1">
    <location>
        <begin position="91"/>
        <end position="112"/>
    </location>
</feature>
<dbReference type="InterPro" id="IPR044049">
    <property type="entry name" value="EccD_transm"/>
</dbReference>
<gene>
    <name evidence="3" type="ORF">ADK38_42990</name>
</gene>
<evidence type="ECO:0000313" key="4">
    <source>
        <dbReference type="Proteomes" id="UP000037020"/>
    </source>
</evidence>
<evidence type="ECO:0000259" key="2">
    <source>
        <dbReference type="Pfam" id="PF19053"/>
    </source>
</evidence>
<keyword evidence="1" id="KW-0472">Membrane</keyword>
<proteinExistence type="predicted"/>
<keyword evidence="1" id="KW-1133">Transmembrane helix</keyword>
<organism evidence="3 4">
    <name type="scientific">Streptomyces varsoviensis</name>
    <dbReference type="NCBI Taxonomy" id="67373"/>
    <lineage>
        <taxon>Bacteria</taxon>
        <taxon>Bacillati</taxon>
        <taxon>Actinomycetota</taxon>
        <taxon>Actinomycetes</taxon>
        <taxon>Kitasatosporales</taxon>
        <taxon>Streptomycetaceae</taxon>
        <taxon>Streptomyces</taxon>
    </lineage>
</organism>
<dbReference type="Proteomes" id="UP000037020">
    <property type="component" value="Unassembled WGS sequence"/>
</dbReference>
<comment type="caution">
    <text evidence="3">The sequence shown here is derived from an EMBL/GenBank/DDBJ whole genome shotgun (WGS) entry which is preliminary data.</text>
</comment>